<dbReference type="EMBL" id="CABPRJ010002381">
    <property type="protein sequence ID" value="VVC44474.1"/>
    <property type="molecule type" value="Genomic_DNA"/>
</dbReference>
<keyword evidence="10" id="KW-1185">Reference proteome</keyword>
<dbReference type="EC" id="3.6.4.13" evidence="1"/>
<dbReference type="GO" id="GO:0005524">
    <property type="term" value="F:ATP binding"/>
    <property type="evidence" value="ECO:0007669"/>
    <property type="project" value="UniProtKB-KW"/>
</dbReference>
<dbReference type="Pfam" id="PF00270">
    <property type="entry name" value="DEAD"/>
    <property type="match status" value="1"/>
</dbReference>
<dbReference type="InterPro" id="IPR011545">
    <property type="entry name" value="DEAD/DEAH_box_helicase_dom"/>
</dbReference>
<gene>
    <name evidence="9" type="ORF">CINCED_3A020957</name>
</gene>
<organism evidence="9 10">
    <name type="scientific">Cinara cedri</name>
    <dbReference type="NCBI Taxonomy" id="506608"/>
    <lineage>
        <taxon>Eukaryota</taxon>
        <taxon>Metazoa</taxon>
        <taxon>Ecdysozoa</taxon>
        <taxon>Arthropoda</taxon>
        <taxon>Hexapoda</taxon>
        <taxon>Insecta</taxon>
        <taxon>Pterygota</taxon>
        <taxon>Neoptera</taxon>
        <taxon>Paraneoptera</taxon>
        <taxon>Hemiptera</taxon>
        <taxon>Sternorrhyncha</taxon>
        <taxon>Aphidomorpha</taxon>
        <taxon>Aphidoidea</taxon>
        <taxon>Aphididae</taxon>
        <taxon>Lachninae</taxon>
        <taxon>Cinara</taxon>
    </lineage>
</organism>
<evidence type="ECO:0000259" key="8">
    <source>
        <dbReference type="PROSITE" id="PS51194"/>
    </source>
</evidence>
<dbReference type="Proteomes" id="UP000325440">
    <property type="component" value="Unassembled WGS sequence"/>
</dbReference>
<evidence type="ECO:0000256" key="2">
    <source>
        <dbReference type="ARBA" id="ARBA00022741"/>
    </source>
</evidence>
<dbReference type="CDD" id="cd18787">
    <property type="entry name" value="SF2_C_DEAD"/>
    <property type="match status" value="1"/>
</dbReference>
<dbReference type="GO" id="GO:0016787">
    <property type="term" value="F:hydrolase activity"/>
    <property type="evidence" value="ECO:0007669"/>
    <property type="project" value="UniProtKB-KW"/>
</dbReference>
<evidence type="ECO:0000313" key="10">
    <source>
        <dbReference type="Proteomes" id="UP000325440"/>
    </source>
</evidence>
<dbReference type="GO" id="GO:0003724">
    <property type="term" value="F:RNA helicase activity"/>
    <property type="evidence" value="ECO:0007669"/>
    <property type="project" value="UniProtKB-EC"/>
</dbReference>
<dbReference type="OrthoDB" id="6621448at2759"/>
<dbReference type="Gene3D" id="3.40.50.300">
    <property type="entry name" value="P-loop containing nucleotide triphosphate hydrolases"/>
    <property type="match status" value="2"/>
</dbReference>
<dbReference type="InterPro" id="IPR027417">
    <property type="entry name" value="P-loop_NTPase"/>
</dbReference>
<dbReference type="Pfam" id="PF00271">
    <property type="entry name" value="Helicase_C"/>
    <property type="match status" value="1"/>
</dbReference>
<dbReference type="SUPFAM" id="SSF52540">
    <property type="entry name" value="P-loop containing nucleoside triphosphate hydrolases"/>
    <property type="match status" value="1"/>
</dbReference>
<reference evidence="9 10" key="1">
    <citation type="submission" date="2019-08" db="EMBL/GenBank/DDBJ databases">
        <authorList>
            <person name="Alioto T."/>
            <person name="Alioto T."/>
            <person name="Gomez Garrido J."/>
        </authorList>
    </citation>
    <scope>NUCLEOTIDE SEQUENCE [LARGE SCALE GENOMIC DNA]</scope>
</reference>
<name>A0A5E4NHN8_9HEMI</name>
<protein>
    <recommendedName>
        <fullName evidence="1">RNA helicase</fullName>
        <ecNumber evidence="1">3.6.4.13</ecNumber>
    </recommendedName>
</protein>
<evidence type="ECO:0000256" key="1">
    <source>
        <dbReference type="ARBA" id="ARBA00012552"/>
    </source>
</evidence>
<dbReference type="GO" id="GO:0003676">
    <property type="term" value="F:nucleic acid binding"/>
    <property type="evidence" value="ECO:0007669"/>
    <property type="project" value="InterPro"/>
</dbReference>
<sequence length="843" mass="96434">MDSEINKNVQKQSQLSEQIEKLLAEKKILEDKISVLNECLSLEKVQKKIFQLENKQKILTTLESMVNSLKVEIKPLDYLKQLLSRELMVSTLPSNDCNIEEQTIIKSPVSTANSECAIETLDSSLSNVSSEESVMVLSEYDVLSDEEHSNNDMEETVENKVIYDEALQMASSVHLPVKTSTIDIESILPPFHQTNEVNFVQSTSKDMATLMNSNSKSKELLEMYITVNKEDFQNYEENKENELDCNNGKIESTIQQTDQLSIFDKEPLDIKEYNNFSKSINVSWVKIDTNESFECPMENETQVQDNLIPKVNRDVEYSVHNVQLCSQQSESKDMFEIKNIENVNNFENKTHNLFNLNNATEEKFEIISLLPDTKNSCALKECDQKQGKLDVEVHMQNYQSCSYQSGSKNNSNINLKNVCNKLEYNYTNINPNNSICSTDILKNTNDNDLSTCIKNNEKSIQPCGVGEFNIRDLNAELWNGIHHAGFQNLMTSQLECISHFINGCNVFLHSYPCVGKSTICFISVLQKIDTTLNVCQAIILVPTLQLSLSTLKMVKSFGKFLNVSTSIGGAYIPKVSAVDHVLICTPRNLCDMIRNKSLCKDFIKIFVIDDADEMLKIKGFFNEMRQILLFLNNDPQLIITSSSKFEEILDFFSCTMSNPEYIIMSDERPSLDSILQYYICLSEEWKFDAICELYDVLNLMHTVVYCNTWSKSLKVVKQMCAKTYSVLAVNNEMDTNQRRVILQQFRSGSCRMLVTTELLRGEDFTDAMWVINYDLPKNPKDYVRRIMSCFDHTVKVINFIGPNDMTIKKNIEIVFNVEMLNFPQNVTNLNLSNLNSSNNPLVY</sequence>
<dbReference type="PANTHER" id="PTHR47958">
    <property type="entry name" value="ATP-DEPENDENT RNA HELICASE DBP3"/>
    <property type="match status" value="1"/>
</dbReference>
<evidence type="ECO:0000256" key="5">
    <source>
        <dbReference type="ARBA" id="ARBA00022840"/>
    </source>
</evidence>
<feature type="domain" description="Helicase ATP-binding" evidence="7">
    <location>
        <begin position="497"/>
        <end position="662"/>
    </location>
</feature>
<evidence type="ECO:0000256" key="3">
    <source>
        <dbReference type="ARBA" id="ARBA00022801"/>
    </source>
</evidence>
<dbReference type="GO" id="GO:0010468">
    <property type="term" value="P:regulation of gene expression"/>
    <property type="evidence" value="ECO:0007669"/>
    <property type="project" value="UniProtKB-ARBA"/>
</dbReference>
<feature type="domain" description="Helicase C-terminal" evidence="8">
    <location>
        <begin position="692"/>
        <end position="835"/>
    </location>
</feature>
<evidence type="ECO:0000313" key="9">
    <source>
        <dbReference type="EMBL" id="VVC44474.1"/>
    </source>
</evidence>
<dbReference type="AlphaFoldDB" id="A0A5E4NHN8"/>
<keyword evidence="6" id="KW-0175">Coiled coil</keyword>
<dbReference type="InterPro" id="IPR014001">
    <property type="entry name" value="Helicase_ATP-bd"/>
</dbReference>
<dbReference type="InterPro" id="IPR001650">
    <property type="entry name" value="Helicase_C-like"/>
</dbReference>
<keyword evidence="5 9" id="KW-0067">ATP-binding</keyword>
<evidence type="ECO:0000259" key="7">
    <source>
        <dbReference type="PROSITE" id="PS51192"/>
    </source>
</evidence>
<keyword evidence="2" id="KW-0547">Nucleotide-binding</keyword>
<dbReference type="PROSITE" id="PS51194">
    <property type="entry name" value="HELICASE_CTER"/>
    <property type="match status" value="1"/>
</dbReference>
<dbReference type="SMART" id="SM00487">
    <property type="entry name" value="DEXDc"/>
    <property type="match status" value="1"/>
</dbReference>
<evidence type="ECO:0000256" key="6">
    <source>
        <dbReference type="SAM" id="Coils"/>
    </source>
</evidence>
<dbReference type="PROSITE" id="PS51192">
    <property type="entry name" value="HELICASE_ATP_BIND_1"/>
    <property type="match status" value="1"/>
</dbReference>
<evidence type="ECO:0000256" key="4">
    <source>
        <dbReference type="ARBA" id="ARBA00022806"/>
    </source>
</evidence>
<accession>A0A5E4NHN8</accession>
<proteinExistence type="predicted"/>
<keyword evidence="4 9" id="KW-0347">Helicase</keyword>
<keyword evidence="3" id="KW-0378">Hydrolase</keyword>
<feature type="coiled-coil region" evidence="6">
    <location>
        <begin position="12"/>
        <end position="72"/>
    </location>
</feature>